<feature type="domain" description="NodB homology" evidence="1">
    <location>
        <begin position="128"/>
        <end position="304"/>
    </location>
</feature>
<dbReference type="SUPFAM" id="SSF88713">
    <property type="entry name" value="Glycoside hydrolase/deacetylase"/>
    <property type="match status" value="1"/>
</dbReference>
<dbReference type="PANTHER" id="PTHR10587">
    <property type="entry name" value="GLYCOSYL TRANSFERASE-RELATED"/>
    <property type="match status" value="1"/>
</dbReference>
<comment type="caution">
    <text evidence="2">The sequence shown here is derived from an EMBL/GenBank/DDBJ whole genome shotgun (WGS) entry which is preliminary data.</text>
</comment>
<dbReference type="InterPro" id="IPR050248">
    <property type="entry name" value="Polysacc_deacetylase_ArnD"/>
</dbReference>
<name>A0A2A2IEJ7_9BACI</name>
<evidence type="ECO:0000259" key="1">
    <source>
        <dbReference type="PROSITE" id="PS51677"/>
    </source>
</evidence>
<keyword evidence="3" id="KW-1185">Reference proteome</keyword>
<accession>A0A2A2IEJ7</accession>
<dbReference type="NCBIfam" id="TIGR02873">
    <property type="entry name" value="spore_ylxY"/>
    <property type="match status" value="1"/>
</dbReference>
<proteinExistence type="predicted"/>
<sequence>MYRYRSVVNLCVFIIIVGLAYNSEYNPFMMKEAKTLSQAIKTEDVLYKEIQDKSTDLKDPPQNAYIDDVWKKTPGRNGLIVNLDKSYEKMKEEGQYNESLLVYEQKSPEISIKDLAASPIYRGHPEKNMVAFLINVSWGAEFIPEIVNILKENKVKATFFIEGKWAKDNSELVKMIDEQDHVIGNHAYNHPDMARISNQSIFEQINQTNEIIEAITGETPEWFAPPSGSFNDQVVLTAHQLKMETILWTVDTIDWKNPSVSVMINRVNSKIHPGATILMHPTSSIANNLGALIKNIKDQDYKISTIEKLLSEER</sequence>
<dbReference type="GO" id="GO:0016020">
    <property type="term" value="C:membrane"/>
    <property type="evidence" value="ECO:0007669"/>
    <property type="project" value="TreeGrafter"/>
</dbReference>
<dbReference type="OrthoDB" id="9812065at2"/>
<dbReference type="Gene3D" id="3.20.20.370">
    <property type="entry name" value="Glycoside hydrolase/deacetylase"/>
    <property type="match status" value="1"/>
</dbReference>
<dbReference type="Pfam" id="PF01522">
    <property type="entry name" value="Polysacc_deac_1"/>
    <property type="match status" value="1"/>
</dbReference>
<dbReference type="PROSITE" id="PS51677">
    <property type="entry name" value="NODB"/>
    <property type="match status" value="1"/>
</dbReference>
<dbReference type="CDD" id="cd10950">
    <property type="entry name" value="CE4_BsYlxY_like"/>
    <property type="match status" value="1"/>
</dbReference>
<protein>
    <recommendedName>
        <fullName evidence="1">NodB homology domain-containing protein</fullName>
    </recommendedName>
</protein>
<dbReference type="GO" id="GO:0016810">
    <property type="term" value="F:hydrolase activity, acting on carbon-nitrogen (but not peptide) bonds"/>
    <property type="evidence" value="ECO:0007669"/>
    <property type="project" value="InterPro"/>
</dbReference>
<dbReference type="EMBL" id="NPOA01000005">
    <property type="protein sequence ID" value="PAV30047.1"/>
    <property type="molecule type" value="Genomic_DNA"/>
</dbReference>
<organism evidence="2 3">
    <name type="scientific">Virgibacillus profundi</name>
    <dbReference type="NCBI Taxonomy" id="2024555"/>
    <lineage>
        <taxon>Bacteria</taxon>
        <taxon>Bacillati</taxon>
        <taxon>Bacillota</taxon>
        <taxon>Bacilli</taxon>
        <taxon>Bacillales</taxon>
        <taxon>Bacillaceae</taxon>
        <taxon>Virgibacillus</taxon>
    </lineage>
</organism>
<dbReference type="GO" id="GO:0005975">
    <property type="term" value="P:carbohydrate metabolic process"/>
    <property type="evidence" value="ECO:0007669"/>
    <property type="project" value="InterPro"/>
</dbReference>
<gene>
    <name evidence="2" type="ORF">CIL05_09220</name>
</gene>
<dbReference type="AlphaFoldDB" id="A0A2A2IEJ7"/>
<dbReference type="InterPro" id="IPR002509">
    <property type="entry name" value="NODB_dom"/>
</dbReference>
<dbReference type="InterPro" id="IPR011330">
    <property type="entry name" value="Glyco_hydro/deAcase_b/a-brl"/>
</dbReference>
<evidence type="ECO:0000313" key="3">
    <source>
        <dbReference type="Proteomes" id="UP000218887"/>
    </source>
</evidence>
<dbReference type="InterPro" id="IPR014228">
    <property type="entry name" value="Spore_polysacc_deacetyl_YlxY"/>
</dbReference>
<dbReference type="RefSeq" id="WP_095655243.1">
    <property type="nucleotide sequence ID" value="NZ_NPOA01000005.1"/>
</dbReference>
<reference evidence="2 3" key="1">
    <citation type="submission" date="2017-08" db="EMBL/GenBank/DDBJ databases">
        <title>Virgibacillus indicus sp. nov. and Virgibacillus profoundi sp. nov, two moderately halophilic bacteria isolated from marine sediment by using the Microfluidic Streak Plate.</title>
        <authorList>
            <person name="Xu B."/>
            <person name="Hu B."/>
            <person name="Wang J."/>
            <person name="Zhu Y."/>
            <person name="Huang L."/>
            <person name="Du W."/>
            <person name="Huang Y."/>
        </authorList>
    </citation>
    <scope>NUCLEOTIDE SEQUENCE [LARGE SCALE GENOMIC DNA]</scope>
    <source>
        <strain evidence="2 3">IO3-P3-H5</strain>
    </source>
</reference>
<dbReference type="Proteomes" id="UP000218887">
    <property type="component" value="Unassembled WGS sequence"/>
</dbReference>
<evidence type="ECO:0000313" key="2">
    <source>
        <dbReference type="EMBL" id="PAV30047.1"/>
    </source>
</evidence>
<dbReference type="PANTHER" id="PTHR10587:SF80">
    <property type="entry name" value="CHITOOLIGOSACCHARIDE DEACETYLASE"/>
    <property type="match status" value="1"/>
</dbReference>